<dbReference type="Ensembl" id="ENSPCET00000005130.1">
    <property type="protein sequence ID" value="ENSPCEP00000004959.1"/>
    <property type="gene ID" value="ENSPCEG00000003901.1"/>
</dbReference>
<keyword evidence="11" id="KW-1185">Reference proteome</keyword>
<keyword evidence="7" id="KW-0325">Glycoprotein</keyword>
<dbReference type="InterPro" id="IPR036056">
    <property type="entry name" value="Fibrinogen-like_C"/>
</dbReference>
<dbReference type="SMART" id="SM00186">
    <property type="entry name" value="FBG"/>
    <property type="match status" value="1"/>
</dbReference>
<evidence type="ECO:0000256" key="4">
    <source>
        <dbReference type="ARBA" id="ARBA00022729"/>
    </source>
</evidence>
<evidence type="ECO:0000256" key="7">
    <source>
        <dbReference type="ARBA" id="ARBA00023180"/>
    </source>
</evidence>
<reference evidence="10" key="1">
    <citation type="submission" date="2025-08" db="UniProtKB">
        <authorList>
            <consortium name="Ensembl"/>
        </authorList>
    </citation>
    <scope>IDENTIFICATION</scope>
</reference>
<dbReference type="Gene3D" id="3.90.215.10">
    <property type="entry name" value="Gamma Fibrinogen, chain A, domain 1"/>
    <property type="match status" value="1"/>
</dbReference>
<dbReference type="Pfam" id="PF00147">
    <property type="entry name" value="Fibrinogen_C"/>
    <property type="match status" value="1"/>
</dbReference>
<evidence type="ECO:0000259" key="9">
    <source>
        <dbReference type="PROSITE" id="PS51406"/>
    </source>
</evidence>
<name>A0A8C8RFS3_9SAUR</name>
<feature type="domain" description="Fibrinogen C-terminal" evidence="9">
    <location>
        <begin position="92"/>
        <end position="285"/>
    </location>
</feature>
<organism evidence="10 11">
    <name type="scientific">Pelusios castaneus</name>
    <name type="common">West African mud turtle</name>
    <dbReference type="NCBI Taxonomy" id="367368"/>
    <lineage>
        <taxon>Eukaryota</taxon>
        <taxon>Metazoa</taxon>
        <taxon>Chordata</taxon>
        <taxon>Craniata</taxon>
        <taxon>Vertebrata</taxon>
        <taxon>Euteleostomi</taxon>
        <taxon>Archelosauria</taxon>
        <taxon>Testudinata</taxon>
        <taxon>Testudines</taxon>
        <taxon>Pleurodira</taxon>
        <taxon>Pelomedusidae</taxon>
        <taxon>Pelusios</taxon>
    </lineage>
</organism>
<evidence type="ECO:0000256" key="5">
    <source>
        <dbReference type="ARBA" id="ARBA00022859"/>
    </source>
</evidence>
<dbReference type="GO" id="GO:0097367">
    <property type="term" value="F:carbohydrate derivative binding"/>
    <property type="evidence" value="ECO:0007669"/>
    <property type="project" value="TreeGrafter"/>
</dbReference>
<keyword evidence="6" id="KW-0176">Collagen</keyword>
<evidence type="ECO:0000256" key="8">
    <source>
        <dbReference type="SAM" id="MobiDB-lite"/>
    </source>
</evidence>
<evidence type="ECO:0000313" key="10">
    <source>
        <dbReference type="Ensembl" id="ENSPCEP00000004959.1"/>
    </source>
</evidence>
<keyword evidence="2" id="KW-0964">Secreted</keyword>
<dbReference type="Proteomes" id="UP000694393">
    <property type="component" value="Unplaced"/>
</dbReference>
<evidence type="ECO:0000256" key="6">
    <source>
        <dbReference type="ARBA" id="ARBA00023119"/>
    </source>
</evidence>
<evidence type="ECO:0000256" key="1">
    <source>
        <dbReference type="ARBA" id="ARBA00004613"/>
    </source>
</evidence>
<dbReference type="InterPro" id="IPR014716">
    <property type="entry name" value="Fibrinogen_a/b/g_C_1"/>
</dbReference>
<dbReference type="GO" id="GO:0003823">
    <property type="term" value="F:antigen binding"/>
    <property type="evidence" value="ECO:0007669"/>
    <property type="project" value="TreeGrafter"/>
</dbReference>
<dbReference type="InterPro" id="IPR002181">
    <property type="entry name" value="Fibrinogen_a/b/g_C_dom"/>
</dbReference>
<sequence length="285" mass="30878">ELKGKAAVQYMQILSTVNKGGTIILGLNSSDKLAVLQGCPGVAGATGPKGEPGAAGLRDEQGTQGIPGKAGPEGQKGKVEKLGLLVGDGDSSLCFKGARNCKELLARGNVLSGWSTIYPQDCNAMTVLCDMDTDGGGWIVFQKRVDGSEDFYWDWVSYKRGFGSQQSEFWLGNDNIHMLTSLGNSELRIDLKDFENNEQFAKYESFKTAGETEKYKLILGDFLGGTAGDSLSMHKNMQFSTRDNDNDLGSNNCHWSNLNGMYLAGAHASFADGVNWKTEMKFRPV</sequence>
<dbReference type="PROSITE" id="PS51406">
    <property type="entry name" value="FIBRINOGEN_C_2"/>
    <property type="match status" value="1"/>
</dbReference>
<dbReference type="InterPro" id="IPR008160">
    <property type="entry name" value="Collagen"/>
</dbReference>
<dbReference type="GO" id="GO:0005581">
    <property type="term" value="C:collagen trimer"/>
    <property type="evidence" value="ECO:0007669"/>
    <property type="project" value="UniProtKB-KW"/>
</dbReference>
<keyword evidence="4" id="KW-0732">Signal</keyword>
<keyword evidence="5" id="KW-0391">Immunity</keyword>
<feature type="region of interest" description="Disordered" evidence="8">
    <location>
        <begin position="47"/>
        <end position="75"/>
    </location>
</feature>
<dbReference type="AlphaFoldDB" id="A0A8C8RFS3"/>
<dbReference type="CDD" id="cd00087">
    <property type="entry name" value="FReD"/>
    <property type="match status" value="1"/>
</dbReference>
<evidence type="ECO:0000313" key="11">
    <source>
        <dbReference type="Proteomes" id="UP000694393"/>
    </source>
</evidence>
<proteinExistence type="predicted"/>
<protein>
    <recommendedName>
        <fullName evidence="9">Fibrinogen C-terminal domain-containing protein</fullName>
    </recommendedName>
</protein>
<dbReference type="InterPro" id="IPR050373">
    <property type="entry name" value="Fibrinogen_C-term_domain"/>
</dbReference>
<dbReference type="GO" id="GO:0005102">
    <property type="term" value="F:signaling receptor binding"/>
    <property type="evidence" value="ECO:0007669"/>
    <property type="project" value="TreeGrafter"/>
</dbReference>
<accession>A0A8C8RFS3</accession>
<dbReference type="GO" id="GO:0005615">
    <property type="term" value="C:extracellular space"/>
    <property type="evidence" value="ECO:0007669"/>
    <property type="project" value="TreeGrafter"/>
</dbReference>
<dbReference type="PANTHER" id="PTHR19143">
    <property type="entry name" value="FIBRINOGEN/TENASCIN/ANGIOPOEITIN"/>
    <property type="match status" value="1"/>
</dbReference>
<comment type="subcellular location">
    <subcellularLocation>
        <location evidence="1">Secreted</location>
    </subcellularLocation>
</comment>
<dbReference type="Pfam" id="PF01391">
    <property type="entry name" value="Collagen"/>
    <property type="match status" value="1"/>
</dbReference>
<dbReference type="NCBIfam" id="NF040941">
    <property type="entry name" value="GGGWT_bact"/>
    <property type="match status" value="1"/>
</dbReference>
<keyword evidence="3" id="KW-0399">Innate immunity</keyword>
<dbReference type="SUPFAM" id="SSF56496">
    <property type="entry name" value="Fibrinogen C-terminal domain-like"/>
    <property type="match status" value="1"/>
</dbReference>
<evidence type="ECO:0000256" key="3">
    <source>
        <dbReference type="ARBA" id="ARBA00022588"/>
    </source>
</evidence>
<reference evidence="10" key="2">
    <citation type="submission" date="2025-09" db="UniProtKB">
        <authorList>
            <consortium name="Ensembl"/>
        </authorList>
    </citation>
    <scope>IDENTIFICATION</scope>
</reference>
<evidence type="ECO:0000256" key="2">
    <source>
        <dbReference type="ARBA" id="ARBA00022525"/>
    </source>
</evidence>
<dbReference type="PANTHER" id="PTHR19143:SF433">
    <property type="entry name" value="FICOLIN-2"/>
    <property type="match status" value="1"/>
</dbReference>
<dbReference type="GO" id="GO:0001867">
    <property type="term" value="P:complement activation, lectin pathway"/>
    <property type="evidence" value="ECO:0007669"/>
    <property type="project" value="TreeGrafter"/>
</dbReference>